<evidence type="ECO:0000256" key="1">
    <source>
        <dbReference type="SAM" id="MobiDB-lite"/>
    </source>
</evidence>
<feature type="domain" description="Transposase MuDR plant" evidence="2">
    <location>
        <begin position="166"/>
        <end position="215"/>
    </location>
</feature>
<dbReference type="InterPro" id="IPR004332">
    <property type="entry name" value="Transposase_MuDR"/>
</dbReference>
<accession>A0A6A4K7U4</accession>
<feature type="non-terminal residue" evidence="3">
    <location>
        <position position="1"/>
    </location>
</feature>
<gene>
    <name evidence="3" type="ORF">C3L33_23209</name>
</gene>
<proteinExistence type="predicted"/>
<organism evidence="3">
    <name type="scientific">Rhododendron williamsianum</name>
    <dbReference type="NCBI Taxonomy" id="262921"/>
    <lineage>
        <taxon>Eukaryota</taxon>
        <taxon>Viridiplantae</taxon>
        <taxon>Streptophyta</taxon>
        <taxon>Embryophyta</taxon>
        <taxon>Tracheophyta</taxon>
        <taxon>Spermatophyta</taxon>
        <taxon>Magnoliopsida</taxon>
        <taxon>eudicotyledons</taxon>
        <taxon>Gunneridae</taxon>
        <taxon>Pentapetalae</taxon>
        <taxon>asterids</taxon>
        <taxon>Ericales</taxon>
        <taxon>Ericaceae</taxon>
        <taxon>Ericoideae</taxon>
        <taxon>Rhodoreae</taxon>
        <taxon>Rhododendron</taxon>
    </lineage>
</organism>
<evidence type="ECO:0000259" key="2">
    <source>
        <dbReference type="Pfam" id="PF03108"/>
    </source>
</evidence>
<evidence type="ECO:0000313" key="3">
    <source>
        <dbReference type="EMBL" id="KAE9444893.1"/>
    </source>
</evidence>
<name>A0A6A4K7U4_9ERIC</name>
<dbReference type="AlphaFoldDB" id="A0A6A4K7U4"/>
<comment type="caution">
    <text evidence="3">The sequence shown here is derived from an EMBL/GenBank/DDBJ whole genome shotgun (WGS) entry which is preliminary data.</text>
</comment>
<protein>
    <recommendedName>
        <fullName evidence="2">Transposase MuDR plant domain-containing protein</fullName>
    </recommendedName>
</protein>
<sequence>MLSSSIRRWLLTLPTFDCARSSIPKFKSVGKFLHIEPRDTETTELFFEVEMDLIGSICNKWNGLVSMRLLYSVCDHRNILLGNDDDFHNMMDLAAAYGARCVEVSVEDGNSRVSSRFEISESSRSNGNGGITSSSHSEIVEDPLEKFCPHHETKRLAADWVYLISHVGQEFSGGVKDFRLCLCKYAIEVGFRFKYLKNDQSRETAECAFKADGCK</sequence>
<dbReference type="Pfam" id="PF03108">
    <property type="entry name" value="DBD_Tnp_Mut"/>
    <property type="match status" value="1"/>
</dbReference>
<feature type="region of interest" description="Disordered" evidence="1">
    <location>
        <begin position="117"/>
        <end position="136"/>
    </location>
</feature>
<dbReference type="EMBL" id="QEFC01005034">
    <property type="protein sequence ID" value="KAE9444893.1"/>
    <property type="molecule type" value="Genomic_DNA"/>
</dbReference>
<reference evidence="3" key="1">
    <citation type="journal article" date="2019" name="Genome Biol. Evol.">
        <title>The Rhododendron genome and chromosomal organization provide insight into shared whole-genome duplications across the heath family (Ericaceae).</title>
        <authorList>
            <person name="Soza V.L."/>
            <person name="Lindsley D."/>
            <person name="Waalkes A."/>
            <person name="Ramage E."/>
            <person name="Patwardhan R.P."/>
            <person name="Burton J.N."/>
            <person name="Adey A."/>
            <person name="Kumar A."/>
            <person name="Qiu R."/>
            <person name="Shendure J."/>
            <person name="Hall B."/>
        </authorList>
    </citation>
    <scope>NUCLEOTIDE SEQUENCE</scope>
    <source>
        <strain evidence="3">RSF 1966-606</strain>
    </source>
</reference>
<dbReference type="OrthoDB" id="1596832at2759"/>